<reference evidence="1" key="2">
    <citation type="journal article" date="2015" name="Fish Shellfish Immunol.">
        <title>Early steps in the European eel (Anguilla anguilla)-Vibrio vulnificus interaction in the gills: Role of the RtxA13 toxin.</title>
        <authorList>
            <person name="Callol A."/>
            <person name="Pajuelo D."/>
            <person name="Ebbesson L."/>
            <person name="Teles M."/>
            <person name="MacKenzie S."/>
            <person name="Amaro C."/>
        </authorList>
    </citation>
    <scope>NUCLEOTIDE SEQUENCE</scope>
</reference>
<sequence>MRVSVLGRRVTSMFPWQFVPCGLSVTNCPAPLSSAPPF</sequence>
<dbReference type="AlphaFoldDB" id="A0A0E9SSP1"/>
<reference evidence="1" key="1">
    <citation type="submission" date="2014-11" db="EMBL/GenBank/DDBJ databases">
        <authorList>
            <person name="Amaro Gonzalez C."/>
        </authorList>
    </citation>
    <scope>NUCLEOTIDE SEQUENCE</scope>
</reference>
<proteinExistence type="predicted"/>
<evidence type="ECO:0000313" key="1">
    <source>
        <dbReference type="EMBL" id="JAH44364.1"/>
    </source>
</evidence>
<protein>
    <submittedName>
        <fullName evidence="1">Uncharacterized protein</fullName>
    </submittedName>
</protein>
<accession>A0A0E9SSP1</accession>
<dbReference type="EMBL" id="GBXM01064213">
    <property type="protein sequence ID" value="JAH44364.1"/>
    <property type="molecule type" value="Transcribed_RNA"/>
</dbReference>
<organism evidence="1">
    <name type="scientific">Anguilla anguilla</name>
    <name type="common">European freshwater eel</name>
    <name type="synonym">Muraena anguilla</name>
    <dbReference type="NCBI Taxonomy" id="7936"/>
    <lineage>
        <taxon>Eukaryota</taxon>
        <taxon>Metazoa</taxon>
        <taxon>Chordata</taxon>
        <taxon>Craniata</taxon>
        <taxon>Vertebrata</taxon>
        <taxon>Euteleostomi</taxon>
        <taxon>Actinopterygii</taxon>
        <taxon>Neopterygii</taxon>
        <taxon>Teleostei</taxon>
        <taxon>Anguilliformes</taxon>
        <taxon>Anguillidae</taxon>
        <taxon>Anguilla</taxon>
    </lineage>
</organism>
<name>A0A0E9SSP1_ANGAN</name>